<accession>A0A1H7CKE6</accession>
<keyword evidence="2" id="KW-1185">Reference proteome</keyword>
<sequence length="113" mass="12741">MKKPNFFPGEDRVRASLREAVHARHPGVFSEEEIAALAPVFFDRFLDDPLFRPFLAFDDASRDAGYNDAYDREGDIGQVYHRAYYALLSQIIALHEEVTRLKAALGEQPGGEA</sequence>
<gene>
    <name evidence="1" type="ORF">SAMN04488058_1328</name>
</gene>
<proteinExistence type="predicted"/>
<dbReference type="EMBL" id="FNZA01000032">
    <property type="protein sequence ID" value="SEJ90263.1"/>
    <property type="molecule type" value="Genomic_DNA"/>
</dbReference>
<evidence type="ECO:0000313" key="2">
    <source>
        <dbReference type="Proteomes" id="UP000199223"/>
    </source>
</evidence>
<protein>
    <submittedName>
        <fullName evidence="1">Uncharacterized protein</fullName>
    </submittedName>
</protein>
<evidence type="ECO:0000313" key="1">
    <source>
        <dbReference type="EMBL" id="SEJ90263.1"/>
    </source>
</evidence>
<name>A0A1H7CKE6_9DEIO</name>
<dbReference type="AlphaFoldDB" id="A0A1H7CKE6"/>
<dbReference type="RefSeq" id="WP_092265759.1">
    <property type="nucleotide sequence ID" value="NZ_FNZA01000032.1"/>
</dbReference>
<dbReference type="Proteomes" id="UP000199223">
    <property type="component" value="Unassembled WGS sequence"/>
</dbReference>
<organism evidence="1 2">
    <name type="scientific">Deinococcus reticulitermitis</name>
    <dbReference type="NCBI Taxonomy" id="856736"/>
    <lineage>
        <taxon>Bacteria</taxon>
        <taxon>Thermotogati</taxon>
        <taxon>Deinococcota</taxon>
        <taxon>Deinococci</taxon>
        <taxon>Deinococcales</taxon>
        <taxon>Deinococcaceae</taxon>
        <taxon>Deinococcus</taxon>
    </lineage>
</organism>
<dbReference type="STRING" id="856736.SAMN04488058_1328"/>
<reference evidence="2" key="1">
    <citation type="submission" date="2016-10" db="EMBL/GenBank/DDBJ databases">
        <authorList>
            <person name="Varghese N."/>
            <person name="Submissions S."/>
        </authorList>
    </citation>
    <scope>NUCLEOTIDE SEQUENCE [LARGE SCALE GENOMIC DNA]</scope>
    <source>
        <strain evidence="2">CGMCC 1.10218</strain>
    </source>
</reference>